<dbReference type="PANTHER" id="PTHR42681">
    <property type="entry name" value="MALONYL-COA-ACYL CARRIER PROTEIN TRANSACYLASE, MITOCHONDRIAL"/>
    <property type="match status" value="1"/>
</dbReference>
<evidence type="ECO:0000256" key="5">
    <source>
        <dbReference type="PIRSR" id="PIRSR000446-1"/>
    </source>
</evidence>
<accession>A0A1T4LBT9</accession>
<dbReference type="PIRSF" id="PIRSF000446">
    <property type="entry name" value="Mct"/>
    <property type="match status" value="1"/>
</dbReference>
<evidence type="ECO:0000256" key="2">
    <source>
        <dbReference type="ARBA" id="ARBA00023315"/>
    </source>
</evidence>
<feature type="active site" evidence="5">
    <location>
        <position position="199"/>
    </location>
</feature>
<protein>
    <recommendedName>
        <fullName evidence="4">Malonyl CoA-acyl carrier protein transacylase</fullName>
        <ecNumber evidence="4">2.3.1.39</ecNumber>
    </recommendedName>
</protein>
<dbReference type="SUPFAM" id="SSF52151">
    <property type="entry name" value="FabD/lysophospholipase-like"/>
    <property type="match status" value="1"/>
</dbReference>
<dbReference type="PANTHER" id="PTHR42681:SF1">
    <property type="entry name" value="MALONYL-COA-ACYL CARRIER PROTEIN TRANSACYLASE, MITOCHONDRIAL"/>
    <property type="match status" value="1"/>
</dbReference>
<dbReference type="Gene3D" id="3.30.70.250">
    <property type="entry name" value="Malonyl-CoA ACP transacylase, ACP-binding"/>
    <property type="match status" value="1"/>
</dbReference>
<evidence type="ECO:0000256" key="4">
    <source>
        <dbReference type="PIRNR" id="PIRNR000446"/>
    </source>
</evidence>
<evidence type="ECO:0000256" key="3">
    <source>
        <dbReference type="ARBA" id="ARBA00048462"/>
    </source>
</evidence>
<evidence type="ECO:0000256" key="1">
    <source>
        <dbReference type="ARBA" id="ARBA00022679"/>
    </source>
</evidence>
<dbReference type="EC" id="2.3.1.39" evidence="4"/>
<feature type="domain" description="Malonyl-CoA:ACP transacylase (MAT)" evidence="6">
    <location>
        <begin position="6"/>
        <end position="299"/>
    </location>
</feature>
<dbReference type="GO" id="GO:0005829">
    <property type="term" value="C:cytosol"/>
    <property type="evidence" value="ECO:0007669"/>
    <property type="project" value="TreeGrafter"/>
</dbReference>
<reference evidence="8" key="1">
    <citation type="submission" date="2017-02" db="EMBL/GenBank/DDBJ databases">
        <authorList>
            <person name="Varghese N."/>
            <person name="Submissions S."/>
        </authorList>
    </citation>
    <scope>NUCLEOTIDE SEQUENCE [LARGE SCALE GENOMIC DNA]</scope>
    <source>
        <strain evidence="8">DSM 15739</strain>
    </source>
</reference>
<gene>
    <name evidence="7" type="ORF">SAMN02746011_01043</name>
</gene>
<keyword evidence="1 4" id="KW-0808">Transferase</keyword>
<dbReference type="InterPro" id="IPR001227">
    <property type="entry name" value="Ac_transferase_dom_sf"/>
</dbReference>
<keyword evidence="8" id="KW-1185">Reference proteome</keyword>
<dbReference type="InterPro" id="IPR024925">
    <property type="entry name" value="Malonyl_CoA-ACP_transAc"/>
</dbReference>
<organism evidence="7 8">
    <name type="scientific">Globicatella sulfidifaciens DSM 15739</name>
    <dbReference type="NCBI Taxonomy" id="1121925"/>
    <lineage>
        <taxon>Bacteria</taxon>
        <taxon>Bacillati</taxon>
        <taxon>Bacillota</taxon>
        <taxon>Bacilli</taxon>
        <taxon>Lactobacillales</taxon>
        <taxon>Aerococcaceae</taxon>
        <taxon>Globicatella</taxon>
    </lineage>
</organism>
<feature type="active site" evidence="5">
    <location>
        <position position="89"/>
    </location>
</feature>
<dbReference type="GO" id="GO:0006633">
    <property type="term" value="P:fatty acid biosynthetic process"/>
    <property type="evidence" value="ECO:0007669"/>
    <property type="project" value="TreeGrafter"/>
</dbReference>
<dbReference type="SUPFAM" id="SSF55048">
    <property type="entry name" value="Probable ACP-binding domain of malonyl-CoA ACP transacylase"/>
    <property type="match status" value="1"/>
</dbReference>
<keyword evidence="2 4" id="KW-0012">Acyltransferase</keyword>
<proteinExistence type="inferred from homology"/>
<dbReference type="Gene3D" id="3.40.366.10">
    <property type="entry name" value="Malonyl-Coenzyme A Acyl Carrier Protein, domain 2"/>
    <property type="match status" value="1"/>
</dbReference>
<dbReference type="EMBL" id="FUWO01000007">
    <property type="protein sequence ID" value="SJZ52292.1"/>
    <property type="molecule type" value="Genomic_DNA"/>
</dbReference>
<sequence>MKLAVMFNGQGAHFEQMGQDFVTHFEEARAVYQRAEQLTQLPITKWITEDISALNFTKNAQLAISTTSLAIFNSIKKHLSDIEAMGGLSLGEYSALIASQILSEDDAWPLLKKRGELMSAQAQTLTHSQMVAVIQVPLDKIKAIINEMQNDTEIYIANYNAPTQIVLGGTQLAIKEFKQLAKAKGYKKILPLKVEGPFHTPLMKEVQEPFKEALSTIAELETKGKVPVWSNVTAEPHQATTIKPLLVDHLVKPVKWLQTIDQWHQQGITHIIQIGPGNTLAKLLNQQYPTINHLVVNKVEDIENISVFLKS</sequence>
<evidence type="ECO:0000259" key="6">
    <source>
        <dbReference type="SMART" id="SM00827"/>
    </source>
</evidence>
<name>A0A1T4LBT9_9LACT</name>
<comment type="catalytic activity">
    <reaction evidence="3 4">
        <text>holo-[ACP] + malonyl-CoA = malonyl-[ACP] + CoA</text>
        <dbReference type="Rhea" id="RHEA:41792"/>
        <dbReference type="Rhea" id="RHEA-COMP:9623"/>
        <dbReference type="Rhea" id="RHEA-COMP:9685"/>
        <dbReference type="ChEBI" id="CHEBI:57287"/>
        <dbReference type="ChEBI" id="CHEBI:57384"/>
        <dbReference type="ChEBI" id="CHEBI:64479"/>
        <dbReference type="ChEBI" id="CHEBI:78449"/>
        <dbReference type="EC" id="2.3.1.39"/>
    </reaction>
</comment>
<dbReference type="SMART" id="SM00827">
    <property type="entry name" value="PKS_AT"/>
    <property type="match status" value="1"/>
</dbReference>
<dbReference type="Proteomes" id="UP000189941">
    <property type="component" value="Unassembled WGS sequence"/>
</dbReference>
<dbReference type="InterPro" id="IPR014043">
    <property type="entry name" value="Acyl_transferase_dom"/>
</dbReference>
<evidence type="ECO:0000313" key="7">
    <source>
        <dbReference type="EMBL" id="SJZ52292.1"/>
    </source>
</evidence>
<dbReference type="AlphaFoldDB" id="A0A1T4LBT9"/>
<dbReference type="InterPro" id="IPR016036">
    <property type="entry name" value="Malonyl_transacylase_ACP-bd"/>
</dbReference>
<dbReference type="InterPro" id="IPR050858">
    <property type="entry name" value="Mal-CoA-ACP_Trans/PKS_FabD"/>
</dbReference>
<dbReference type="GO" id="GO:0004314">
    <property type="term" value="F:[acyl-carrier-protein] S-malonyltransferase activity"/>
    <property type="evidence" value="ECO:0007669"/>
    <property type="project" value="UniProtKB-EC"/>
</dbReference>
<evidence type="ECO:0000313" key="8">
    <source>
        <dbReference type="Proteomes" id="UP000189941"/>
    </source>
</evidence>
<dbReference type="InterPro" id="IPR016035">
    <property type="entry name" value="Acyl_Trfase/lysoPLipase"/>
</dbReference>
<dbReference type="Pfam" id="PF00698">
    <property type="entry name" value="Acyl_transf_1"/>
    <property type="match status" value="1"/>
</dbReference>
<comment type="similarity">
    <text evidence="4">Belongs to the fabD family.</text>
</comment>
<dbReference type="STRING" id="1121925.SAMN02746011_01043"/>